<name>A0A708ULH2_SALTM</name>
<keyword evidence="3 5" id="KW-0418">Kinase</keyword>
<evidence type="ECO:0000256" key="2">
    <source>
        <dbReference type="ARBA" id="ARBA00022679"/>
    </source>
</evidence>
<keyword evidence="2" id="KW-0808">Transferase</keyword>
<dbReference type="InterPro" id="IPR043129">
    <property type="entry name" value="ATPase_NBD"/>
</dbReference>
<evidence type="ECO:0000256" key="1">
    <source>
        <dbReference type="ARBA" id="ARBA00009156"/>
    </source>
</evidence>
<dbReference type="PANTHER" id="PTHR43095:SF3">
    <property type="entry name" value="L-XYLULOSE_3-KETO-L-GULONATE KINASE"/>
    <property type="match status" value="1"/>
</dbReference>
<feature type="non-terminal residue" evidence="5">
    <location>
        <position position="247"/>
    </location>
</feature>
<evidence type="ECO:0000259" key="4">
    <source>
        <dbReference type="Pfam" id="PF00370"/>
    </source>
</evidence>
<dbReference type="EMBL" id="DAANNU010000010">
    <property type="protein sequence ID" value="HAD0662521.1"/>
    <property type="molecule type" value="Genomic_DNA"/>
</dbReference>
<comment type="caution">
    <text evidence="5">The sequence shown here is derived from an EMBL/GenBank/DDBJ whole genome shotgun (WGS) entry which is preliminary data.</text>
</comment>
<reference evidence="5" key="1">
    <citation type="journal article" date="2018" name="Genome Biol.">
        <title>SKESA: strategic k-mer extension for scrupulous assemblies.</title>
        <authorList>
            <person name="Souvorov A."/>
            <person name="Agarwala R."/>
            <person name="Lipman D.J."/>
        </authorList>
    </citation>
    <scope>NUCLEOTIDE SEQUENCE</scope>
    <source>
        <strain evidence="5">SSI_AA379</strain>
    </source>
</reference>
<sequence>MSNYWLGLDCGGSWLKAGLYDGAGREVAVQRLPLHALSPQPGWVERDMTELWQQCASVISKLLAHTGVSGSQIRGLGISAQGKGLFLLDKSDRPLGKAILSSDRRAMEIIQRWQKEAVPQKLYPLTRQTLWTGHPVSLLRWVKENEPQRYAQIGCVMMTHDYLRWCLTGVKGCEESNISESNLYNMATGQYDPRLTEWLGISEIDSALSPVVGSAEICGEITAQAAAITGLAAGTPVVGGLFDVVST</sequence>
<evidence type="ECO:0000313" key="5">
    <source>
        <dbReference type="EMBL" id="HAD0662521.1"/>
    </source>
</evidence>
<dbReference type="GO" id="GO:0016301">
    <property type="term" value="F:kinase activity"/>
    <property type="evidence" value="ECO:0007669"/>
    <property type="project" value="UniProtKB-KW"/>
</dbReference>
<protein>
    <submittedName>
        <fullName evidence="5">Carbohydrate kinase</fullName>
    </submittedName>
</protein>
<dbReference type="GO" id="GO:0005975">
    <property type="term" value="P:carbohydrate metabolic process"/>
    <property type="evidence" value="ECO:0007669"/>
    <property type="project" value="InterPro"/>
</dbReference>
<dbReference type="InterPro" id="IPR050406">
    <property type="entry name" value="FGGY_Carb_Kinase"/>
</dbReference>
<dbReference type="Gene3D" id="3.30.420.40">
    <property type="match status" value="1"/>
</dbReference>
<comment type="similarity">
    <text evidence="1">Belongs to the FGGY kinase family.</text>
</comment>
<dbReference type="InterPro" id="IPR018484">
    <property type="entry name" value="FGGY_N"/>
</dbReference>
<dbReference type="SUPFAM" id="SSF53067">
    <property type="entry name" value="Actin-like ATPase domain"/>
    <property type="match status" value="1"/>
</dbReference>
<reference evidence="5" key="2">
    <citation type="submission" date="2019-08" db="EMBL/GenBank/DDBJ databases">
        <authorList>
            <consortium name="NCBI Pathogen Detection Project"/>
        </authorList>
    </citation>
    <scope>NUCLEOTIDE SEQUENCE</scope>
    <source>
        <strain evidence="5">SSI_AA379</strain>
    </source>
</reference>
<organism evidence="5">
    <name type="scientific">Salmonella typhimurium</name>
    <dbReference type="NCBI Taxonomy" id="90371"/>
    <lineage>
        <taxon>Bacteria</taxon>
        <taxon>Pseudomonadati</taxon>
        <taxon>Pseudomonadota</taxon>
        <taxon>Gammaproteobacteria</taxon>
        <taxon>Enterobacterales</taxon>
        <taxon>Enterobacteriaceae</taxon>
        <taxon>Salmonella</taxon>
    </lineage>
</organism>
<accession>A0A708ULH2</accession>
<dbReference type="PANTHER" id="PTHR43095">
    <property type="entry name" value="SUGAR KINASE"/>
    <property type="match status" value="1"/>
</dbReference>
<feature type="domain" description="Carbohydrate kinase FGGY N-terminal" evidence="4">
    <location>
        <begin position="4"/>
        <end position="247"/>
    </location>
</feature>
<evidence type="ECO:0000256" key="3">
    <source>
        <dbReference type="ARBA" id="ARBA00022777"/>
    </source>
</evidence>
<dbReference type="Pfam" id="PF00370">
    <property type="entry name" value="FGGY_N"/>
    <property type="match status" value="1"/>
</dbReference>
<proteinExistence type="inferred from homology"/>
<dbReference type="AlphaFoldDB" id="A0A708ULH2"/>
<gene>
    <name evidence="5" type="ORF">G0N98_10570</name>
</gene>